<feature type="compositionally biased region" description="Low complexity" evidence="10">
    <location>
        <begin position="17"/>
        <end position="35"/>
    </location>
</feature>
<dbReference type="GO" id="GO:0015031">
    <property type="term" value="P:protein transport"/>
    <property type="evidence" value="ECO:0007669"/>
    <property type="project" value="UniProtKB-KW"/>
</dbReference>
<dbReference type="AlphaFoldDB" id="A0A9W8YRN5"/>
<keyword evidence="13" id="KW-1185">Reference proteome</keyword>
<dbReference type="InterPro" id="IPR009316">
    <property type="entry name" value="COG2"/>
</dbReference>
<accession>A0A9W8YRN5</accession>
<evidence type="ECO:0000256" key="10">
    <source>
        <dbReference type="SAM" id="MobiDB-lite"/>
    </source>
</evidence>
<evidence type="ECO:0000256" key="8">
    <source>
        <dbReference type="ARBA" id="ARBA00031344"/>
    </source>
</evidence>
<evidence type="ECO:0000256" key="6">
    <source>
        <dbReference type="ARBA" id="ARBA00023034"/>
    </source>
</evidence>
<dbReference type="GO" id="GO:0017119">
    <property type="term" value="C:Golgi transport complex"/>
    <property type="evidence" value="ECO:0007669"/>
    <property type="project" value="TreeGrafter"/>
</dbReference>
<dbReference type="GO" id="GO:0006891">
    <property type="term" value="P:intra-Golgi vesicle-mediated transport"/>
    <property type="evidence" value="ECO:0007669"/>
    <property type="project" value="TreeGrafter"/>
</dbReference>
<dbReference type="PANTHER" id="PTHR12961">
    <property type="entry name" value="CONSERVED OLIGOMERIC GOLGI COMPLEX COMPONENT 2"/>
    <property type="match status" value="1"/>
</dbReference>
<feature type="coiled-coil region" evidence="9">
    <location>
        <begin position="180"/>
        <end position="207"/>
    </location>
</feature>
<dbReference type="GO" id="GO:0007030">
    <property type="term" value="P:Golgi organization"/>
    <property type="evidence" value="ECO:0007669"/>
    <property type="project" value="InterPro"/>
</dbReference>
<feature type="domain" description="Conserved oligomeric Golgi complex subunit 2 N-terminal" evidence="11">
    <location>
        <begin position="57"/>
        <end position="136"/>
    </location>
</feature>
<dbReference type="PANTHER" id="PTHR12961:SF0">
    <property type="entry name" value="CONSERVED OLIGOMERIC GOLGI COMPLEX SUBUNIT 2"/>
    <property type="match status" value="1"/>
</dbReference>
<evidence type="ECO:0000259" key="11">
    <source>
        <dbReference type="Pfam" id="PF06148"/>
    </source>
</evidence>
<evidence type="ECO:0000256" key="7">
    <source>
        <dbReference type="ARBA" id="ARBA00023136"/>
    </source>
</evidence>
<keyword evidence="9" id="KW-0175">Coiled coil</keyword>
<dbReference type="OrthoDB" id="332281at2759"/>
<name>A0A9W8YRN5_9PEZI</name>
<feature type="region of interest" description="Disordered" evidence="10">
    <location>
        <begin position="1"/>
        <end position="54"/>
    </location>
</feature>
<gene>
    <name evidence="12" type="ORF">N0V93_006306</name>
</gene>
<dbReference type="InterPro" id="IPR024602">
    <property type="entry name" value="COG_su2_N"/>
</dbReference>
<sequence length="303" mass="33144">MSGLGIAPNPRTQTAFQLPSDTSSSASASPQLPQPRTFSDPPSDDEDDVPLPFPTALSRHDFLAPDFVPANYLSSLFPGDADTTRHQTLEDLRTELRERSSAISAELLELVNANYTAFLGLGDTLKGGEERVEDVRVALLGFRRQVEEVQGRVRGRGADVRAVGGELRAVRGEVETGRRMLELDERVEVLLASLEQENDEEEDSEEDGDVVFAGGSPALLTERAREYVAIDRLADALGRDLPYVKKMEEKIARCRNTLLLDLGASIKEARKAGEEGMGRVMGLLSIYRLLGAHADGVRALKEK</sequence>
<evidence type="ECO:0000256" key="2">
    <source>
        <dbReference type="ARBA" id="ARBA00007603"/>
    </source>
</evidence>
<comment type="caution">
    <text evidence="12">The sequence shown here is derived from an EMBL/GenBank/DDBJ whole genome shotgun (WGS) entry which is preliminary data.</text>
</comment>
<evidence type="ECO:0000256" key="1">
    <source>
        <dbReference type="ARBA" id="ARBA00004395"/>
    </source>
</evidence>
<keyword evidence="6" id="KW-0333">Golgi apparatus</keyword>
<comment type="subcellular location">
    <subcellularLocation>
        <location evidence="1">Golgi apparatus membrane</location>
        <topology evidence="1">Peripheral membrane protein</topology>
    </subcellularLocation>
</comment>
<keyword evidence="4" id="KW-0813">Transport</keyword>
<evidence type="ECO:0000313" key="12">
    <source>
        <dbReference type="EMBL" id="KAJ4388845.1"/>
    </source>
</evidence>
<comment type="similarity">
    <text evidence="2">Belongs to the COG2 family.</text>
</comment>
<evidence type="ECO:0000313" key="13">
    <source>
        <dbReference type="Proteomes" id="UP001140453"/>
    </source>
</evidence>
<dbReference type="Pfam" id="PF06148">
    <property type="entry name" value="COG2_N"/>
    <property type="match status" value="1"/>
</dbReference>
<reference evidence="12" key="1">
    <citation type="submission" date="2022-10" db="EMBL/GenBank/DDBJ databases">
        <title>Tapping the CABI collections for fungal endophytes: first genome assemblies for Collariella, Neodidymelliopsis, Ascochyta clinopodiicola, Didymella pomorum, Didymosphaeria variabile, Neocosmospora piperis and Neocucurbitaria cava.</title>
        <authorList>
            <person name="Hill R."/>
        </authorList>
    </citation>
    <scope>NUCLEOTIDE SEQUENCE</scope>
    <source>
        <strain evidence="12">IMI 355082</strain>
    </source>
</reference>
<proteinExistence type="inferred from homology"/>
<evidence type="ECO:0000256" key="9">
    <source>
        <dbReference type="SAM" id="Coils"/>
    </source>
</evidence>
<organism evidence="12 13">
    <name type="scientific">Gnomoniopsis smithogilvyi</name>
    <dbReference type="NCBI Taxonomy" id="1191159"/>
    <lineage>
        <taxon>Eukaryota</taxon>
        <taxon>Fungi</taxon>
        <taxon>Dikarya</taxon>
        <taxon>Ascomycota</taxon>
        <taxon>Pezizomycotina</taxon>
        <taxon>Sordariomycetes</taxon>
        <taxon>Sordariomycetidae</taxon>
        <taxon>Diaporthales</taxon>
        <taxon>Gnomoniaceae</taxon>
        <taxon>Gnomoniopsis</taxon>
    </lineage>
</organism>
<dbReference type="EMBL" id="JAPEVB010000004">
    <property type="protein sequence ID" value="KAJ4388845.1"/>
    <property type="molecule type" value="Genomic_DNA"/>
</dbReference>
<protein>
    <recommendedName>
        <fullName evidence="3">Conserved oligomeric Golgi complex subunit 2</fullName>
    </recommendedName>
    <alternativeName>
        <fullName evidence="8">Component of oligomeric Golgi complex 2</fullName>
    </alternativeName>
</protein>
<dbReference type="GO" id="GO:0000139">
    <property type="term" value="C:Golgi membrane"/>
    <property type="evidence" value="ECO:0007669"/>
    <property type="project" value="UniProtKB-SubCell"/>
</dbReference>
<keyword evidence="7" id="KW-0472">Membrane</keyword>
<evidence type="ECO:0000256" key="3">
    <source>
        <dbReference type="ARBA" id="ARBA00020977"/>
    </source>
</evidence>
<dbReference type="Proteomes" id="UP001140453">
    <property type="component" value="Unassembled WGS sequence"/>
</dbReference>
<keyword evidence="5" id="KW-0653">Protein transport</keyword>
<evidence type="ECO:0000256" key="5">
    <source>
        <dbReference type="ARBA" id="ARBA00022927"/>
    </source>
</evidence>
<evidence type="ECO:0000256" key="4">
    <source>
        <dbReference type="ARBA" id="ARBA00022448"/>
    </source>
</evidence>